<evidence type="ECO:0000256" key="11">
    <source>
        <dbReference type="ARBA" id="ARBA00022679"/>
    </source>
</evidence>
<evidence type="ECO:0000256" key="9">
    <source>
        <dbReference type="ARBA" id="ARBA00022490"/>
    </source>
</evidence>
<dbReference type="Gene3D" id="3.50.30.10">
    <property type="entry name" value="Phosphohistidine domain"/>
    <property type="match status" value="1"/>
</dbReference>
<keyword evidence="8 17" id="KW-0813">Transport</keyword>
<feature type="binding site" evidence="19">
    <location>
        <position position="299"/>
    </location>
    <ligand>
        <name>phosphoenolpyruvate</name>
        <dbReference type="ChEBI" id="CHEBI:58702"/>
    </ligand>
</feature>
<dbReference type="OrthoDB" id="9765468at2"/>
<comment type="subcellular location">
    <subcellularLocation>
        <location evidence="4 17">Cytoplasm</location>
    </subcellularLocation>
</comment>
<comment type="catalytic activity">
    <reaction evidence="1 17">
        <text>L-histidyl-[protein] + phosphoenolpyruvate = N(pros)-phospho-L-histidyl-[protein] + pyruvate</text>
        <dbReference type="Rhea" id="RHEA:23880"/>
        <dbReference type="Rhea" id="RHEA-COMP:9745"/>
        <dbReference type="Rhea" id="RHEA-COMP:9746"/>
        <dbReference type="ChEBI" id="CHEBI:15361"/>
        <dbReference type="ChEBI" id="CHEBI:29979"/>
        <dbReference type="ChEBI" id="CHEBI:58702"/>
        <dbReference type="ChEBI" id="CHEBI:64837"/>
        <dbReference type="EC" id="2.7.3.9"/>
    </reaction>
</comment>
<feature type="binding site" evidence="19">
    <location>
        <position position="335"/>
    </location>
    <ligand>
        <name>phosphoenolpyruvate</name>
        <dbReference type="ChEBI" id="CHEBI:58702"/>
    </ligand>
</feature>
<feature type="binding site" evidence="19">
    <location>
        <position position="468"/>
    </location>
    <ligand>
        <name>phosphoenolpyruvate</name>
        <dbReference type="ChEBI" id="CHEBI:58702"/>
    </ligand>
</feature>
<sequence>MAEKVLKGIAASDGIAIAKAYMLVDPDLSFEKTTVTDVEAEVKRLHDAFDASKAELQVIKDKAVENLGAEEAEVFEAHITILSDPEMLGQIEGKIKDDKVNAEEALKEVTDTFISMFEAMTDNAYMQERAGDIRDVTKRVLSHLLGVTLPSPALIDSEVIVVAHDLTPSDTAQLDRKYVKGFITDIGGRTSHSAIMSRTLEIPAVVGSETATTDLKEGTTLILDGINGAALIDPTDAEVSDYQQQAKDFADQKAEWEKLKNEATVSKDGKHFELASNIGTPDDMDGVLEAGSEAIGLFRSEFLYMNSPELPDEDTQFEAYKKVVEGMNGKPVIVRTMDIGGDKHLPYLPLPDEMNPFLGYRAVRISLDRDDIFRTQLRALLRASHYGQLRIMFPMIATLDEFRQAKAIFEEEKAKLVADGTPVADDIKLGIMIEIPAAAILADQFAKEVDFFSIGTNDLIQYSFAADRGNERVSYLYQPYNPSLLRLIKHVIDAAHANGRIAGMCGEVAGDQIAVPLLMGLGLDEFSMSSTSVLKTRSLMKTIDTTEMAKLADRALNECVTNEEVKELVEKNVFGK</sequence>
<dbReference type="FunFam" id="1.10.274.10:FF:000001">
    <property type="entry name" value="Phosphoenolpyruvate-protein phosphotransferase"/>
    <property type="match status" value="1"/>
</dbReference>
<keyword evidence="15 17" id="KW-0460">Magnesium</keyword>
<evidence type="ECO:0000256" key="20">
    <source>
        <dbReference type="PIRSR" id="PIRSR000732-3"/>
    </source>
</evidence>
<dbReference type="Pfam" id="PF00391">
    <property type="entry name" value="PEP-utilizers"/>
    <property type="match status" value="1"/>
</dbReference>
<name>A0A660DZN7_9LACO</name>
<dbReference type="PIRSF" id="PIRSF000732">
    <property type="entry name" value="PTS_enzyme_I"/>
    <property type="match status" value="1"/>
</dbReference>
<dbReference type="FunFam" id="3.20.20.60:FF:000007">
    <property type="entry name" value="Phosphoenolpyruvate-protein phosphotransferase"/>
    <property type="match status" value="1"/>
</dbReference>
<evidence type="ECO:0000256" key="12">
    <source>
        <dbReference type="ARBA" id="ARBA00022683"/>
    </source>
</evidence>
<dbReference type="GO" id="GO:0005737">
    <property type="term" value="C:cytoplasm"/>
    <property type="evidence" value="ECO:0007669"/>
    <property type="project" value="UniProtKB-SubCell"/>
</dbReference>
<comment type="function">
    <text evidence="3 17">General (non sugar-specific) component of the phosphoenolpyruvate-dependent sugar phosphotransferase system (sugar PTS). This major carbohydrate active-transport system catalyzes the phosphorylation of incoming sugar substrates concomitantly with their translocation across the cell membrane. Enzyme I transfers the phosphoryl group from phosphoenolpyruvate (PEP) to the phosphoryl carrier protein (HPr).</text>
</comment>
<dbReference type="SUPFAM" id="SSF52009">
    <property type="entry name" value="Phosphohistidine domain"/>
    <property type="match status" value="1"/>
</dbReference>
<evidence type="ECO:0000313" key="25">
    <source>
        <dbReference type="Proteomes" id="UP000289996"/>
    </source>
</evidence>
<evidence type="ECO:0000256" key="19">
    <source>
        <dbReference type="PIRSR" id="PIRSR000732-2"/>
    </source>
</evidence>
<organism evidence="24 25">
    <name type="scientific">Lactiplantibacillus mudanjiangensis</name>
    <dbReference type="NCBI Taxonomy" id="1296538"/>
    <lineage>
        <taxon>Bacteria</taxon>
        <taxon>Bacillati</taxon>
        <taxon>Bacillota</taxon>
        <taxon>Bacilli</taxon>
        <taxon>Lactobacillales</taxon>
        <taxon>Lactobacillaceae</taxon>
        <taxon>Lactiplantibacillus</taxon>
    </lineage>
</organism>
<evidence type="ECO:0000256" key="1">
    <source>
        <dbReference type="ARBA" id="ARBA00000683"/>
    </source>
</evidence>
<feature type="domain" description="Phosphotransferase system enzyme I N-terminal" evidence="23">
    <location>
        <begin position="7"/>
        <end position="129"/>
    </location>
</feature>
<dbReference type="InterPro" id="IPR036618">
    <property type="entry name" value="PtsI_HPr-bd_sf"/>
</dbReference>
<evidence type="ECO:0000313" key="24">
    <source>
        <dbReference type="EMBL" id="VDG27695.1"/>
    </source>
</evidence>
<dbReference type="PROSITE" id="PS00742">
    <property type="entry name" value="PEP_ENZYMES_2"/>
    <property type="match status" value="1"/>
</dbReference>
<dbReference type="SUPFAM" id="SSF51621">
    <property type="entry name" value="Phosphoenolpyruvate/pyruvate domain"/>
    <property type="match status" value="1"/>
</dbReference>
<keyword evidence="9 17" id="KW-0963">Cytoplasm</keyword>
<keyword evidence="14 17" id="KW-0418">Kinase</keyword>
<evidence type="ECO:0000256" key="17">
    <source>
        <dbReference type="PIRNR" id="PIRNR000732"/>
    </source>
</evidence>
<evidence type="ECO:0000259" key="21">
    <source>
        <dbReference type="Pfam" id="PF00391"/>
    </source>
</evidence>
<feature type="binding site" evidence="19">
    <location>
        <begin position="457"/>
        <end position="458"/>
    </location>
    <ligand>
        <name>phosphoenolpyruvate</name>
        <dbReference type="ChEBI" id="CHEBI:58702"/>
    </ligand>
</feature>
<keyword evidence="24" id="KW-0670">Pyruvate</keyword>
<evidence type="ECO:0000256" key="5">
    <source>
        <dbReference type="ARBA" id="ARBA00007837"/>
    </source>
</evidence>
<dbReference type="Gene3D" id="3.20.20.60">
    <property type="entry name" value="Phosphoenolpyruvate-binding domains"/>
    <property type="match status" value="1"/>
</dbReference>
<dbReference type="InterPro" id="IPR008731">
    <property type="entry name" value="PTS_EIN"/>
</dbReference>
<comment type="cofactor">
    <cofactor evidence="2 17 20">
        <name>Mg(2+)</name>
        <dbReference type="ChEBI" id="CHEBI:18420"/>
    </cofactor>
</comment>
<dbReference type="NCBIfam" id="TIGR01417">
    <property type="entry name" value="PTS_I_fam"/>
    <property type="match status" value="1"/>
</dbReference>
<dbReference type="SUPFAM" id="SSF47831">
    <property type="entry name" value="Enzyme I of the PEP:sugar phosphotransferase system HPr-binding (sub)domain"/>
    <property type="match status" value="1"/>
</dbReference>
<gene>
    <name evidence="24" type="ORF">MUDAN_MDHGFNIF_02527</name>
</gene>
<dbReference type="Pfam" id="PF02896">
    <property type="entry name" value="PEP-utilizers_C"/>
    <property type="match status" value="1"/>
</dbReference>
<evidence type="ECO:0000256" key="13">
    <source>
        <dbReference type="ARBA" id="ARBA00022723"/>
    </source>
</evidence>
<evidence type="ECO:0000259" key="22">
    <source>
        <dbReference type="Pfam" id="PF02896"/>
    </source>
</evidence>
<dbReference type="InterPro" id="IPR024692">
    <property type="entry name" value="PTS_EI"/>
</dbReference>
<dbReference type="GO" id="GO:0046872">
    <property type="term" value="F:metal ion binding"/>
    <property type="evidence" value="ECO:0007669"/>
    <property type="project" value="UniProtKB-KW"/>
</dbReference>
<dbReference type="InterPro" id="IPR023151">
    <property type="entry name" value="PEP_util_CS"/>
</dbReference>
<feature type="active site" description="Tele-phosphohistidine intermediate" evidence="18">
    <location>
        <position position="192"/>
    </location>
</feature>
<keyword evidence="11 17" id="KW-0808">Transferase</keyword>
<dbReference type="PANTHER" id="PTHR46244:SF3">
    <property type="entry name" value="PHOSPHOENOLPYRUVATE-PROTEIN PHOSPHOTRANSFERASE"/>
    <property type="match status" value="1"/>
</dbReference>
<dbReference type="GO" id="GO:0008965">
    <property type="term" value="F:phosphoenolpyruvate-protein phosphotransferase activity"/>
    <property type="evidence" value="ECO:0007669"/>
    <property type="project" value="UniProtKB-EC"/>
</dbReference>
<dbReference type="EC" id="2.7.3.9" evidence="6 17"/>
<dbReference type="InterPro" id="IPR018274">
    <property type="entry name" value="PEP_util_AS"/>
</dbReference>
<feature type="active site" description="Proton donor" evidence="18">
    <location>
        <position position="505"/>
    </location>
</feature>
<dbReference type="PRINTS" id="PR01736">
    <property type="entry name" value="PHPHTRNFRASE"/>
</dbReference>
<keyword evidence="13 17" id="KW-0479">Metal-binding</keyword>
<accession>A0A660DZN7</accession>
<dbReference type="Pfam" id="PF05524">
    <property type="entry name" value="PEP-utilisers_N"/>
    <property type="match status" value="1"/>
</dbReference>
<evidence type="ECO:0000256" key="7">
    <source>
        <dbReference type="ARBA" id="ARBA00016544"/>
    </source>
</evidence>
<dbReference type="PROSITE" id="PS00370">
    <property type="entry name" value="PEP_ENZYMES_PHOS_SITE"/>
    <property type="match status" value="1"/>
</dbReference>
<dbReference type="GO" id="GO:0009401">
    <property type="term" value="P:phosphoenolpyruvate-dependent sugar phosphotransferase system"/>
    <property type="evidence" value="ECO:0007669"/>
    <property type="project" value="UniProtKB-KW"/>
</dbReference>
<dbReference type="InterPro" id="IPR036637">
    <property type="entry name" value="Phosphohistidine_dom_sf"/>
</dbReference>
<feature type="domain" description="PEP-utilising enzyme C-terminal" evidence="22">
    <location>
        <begin position="253"/>
        <end position="544"/>
    </location>
</feature>
<evidence type="ECO:0000256" key="2">
    <source>
        <dbReference type="ARBA" id="ARBA00001946"/>
    </source>
</evidence>
<dbReference type="Gene3D" id="1.10.274.10">
    <property type="entry name" value="PtsI, HPr-binding domain"/>
    <property type="match status" value="1"/>
</dbReference>
<dbReference type="InterPro" id="IPR000121">
    <property type="entry name" value="PEP_util_C"/>
</dbReference>
<dbReference type="InterPro" id="IPR008279">
    <property type="entry name" value="PEP-util_enz_mobile_dom"/>
</dbReference>
<evidence type="ECO:0000256" key="4">
    <source>
        <dbReference type="ARBA" id="ARBA00004496"/>
    </source>
</evidence>
<dbReference type="InterPro" id="IPR050499">
    <property type="entry name" value="PEP-utilizing_PTS_enzyme"/>
</dbReference>
<keyword evidence="12 17" id="KW-0598">Phosphotransferase system</keyword>
<evidence type="ECO:0000256" key="15">
    <source>
        <dbReference type="ARBA" id="ARBA00022842"/>
    </source>
</evidence>
<dbReference type="InterPro" id="IPR015813">
    <property type="entry name" value="Pyrv/PenolPyrv_kinase-like_dom"/>
</dbReference>
<dbReference type="GO" id="GO:0016301">
    <property type="term" value="F:kinase activity"/>
    <property type="evidence" value="ECO:0007669"/>
    <property type="project" value="UniProtKB-KW"/>
</dbReference>
<evidence type="ECO:0000256" key="6">
    <source>
        <dbReference type="ARBA" id="ARBA00012232"/>
    </source>
</evidence>
<evidence type="ECO:0000259" key="23">
    <source>
        <dbReference type="Pfam" id="PF05524"/>
    </source>
</evidence>
<dbReference type="RefSeq" id="WP_130845305.1">
    <property type="nucleotide sequence ID" value="NZ_BJDY01000004.1"/>
</dbReference>
<evidence type="ECO:0000256" key="3">
    <source>
        <dbReference type="ARBA" id="ARBA00002728"/>
    </source>
</evidence>
<dbReference type="AlphaFoldDB" id="A0A660DZN7"/>
<evidence type="ECO:0000256" key="14">
    <source>
        <dbReference type="ARBA" id="ARBA00022777"/>
    </source>
</evidence>
<feature type="binding site" evidence="20">
    <location>
        <position position="458"/>
    </location>
    <ligand>
        <name>Mg(2+)</name>
        <dbReference type="ChEBI" id="CHEBI:18420"/>
    </ligand>
</feature>
<keyword evidence="25" id="KW-1185">Reference proteome</keyword>
<evidence type="ECO:0000256" key="8">
    <source>
        <dbReference type="ARBA" id="ARBA00022448"/>
    </source>
</evidence>
<dbReference type="InterPro" id="IPR040442">
    <property type="entry name" value="Pyrv_kinase-like_dom_sf"/>
</dbReference>
<evidence type="ECO:0000256" key="10">
    <source>
        <dbReference type="ARBA" id="ARBA00022597"/>
    </source>
</evidence>
<protein>
    <recommendedName>
        <fullName evidence="7 17">Phosphoenolpyruvate-protein phosphotransferase</fullName>
        <ecNumber evidence="6 17">2.7.3.9</ecNumber>
    </recommendedName>
    <alternativeName>
        <fullName evidence="16 17">Phosphotransferase system, enzyme I</fullName>
    </alternativeName>
</protein>
<reference evidence="24 25" key="1">
    <citation type="submission" date="2018-11" db="EMBL/GenBank/DDBJ databases">
        <authorList>
            <person name="Wuyts S."/>
        </authorList>
    </citation>
    <scope>NUCLEOTIDE SEQUENCE [LARGE SCALE GENOMIC DNA]</scope>
    <source>
        <strain evidence="24">Lactobacillus mudanjiangensis AMBF249</strain>
    </source>
</reference>
<dbReference type="Proteomes" id="UP000289996">
    <property type="component" value="Unassembled WGS sequence"/>
</dbReference>
<comment type="similarity">
    <text evidence="5 17">Belongs to the PEP-utilizing enzyme family.</text>
</comment>
<keyword evidence="10 17" id="KW-0762">Sugar transport</keyword>
<dbReference type="PANTHER" id="PTHR46244">
    <property type="entry name" value="PHOSPHOENOLPYRUVATE-PROTEIN PHOSPHOTRANSFERASE"/>
    <property type="match status" value="1"/>
</dbReference>
<feature type="binding site" evidence="20">
    <location>
        <position position="434"/>
    </location>
    <ligand>
        <name>Mg(2+)</name>
        <dbReference type="ChEBI" id="CHEBI:18420"/>
    </ligand>
</feature>
<dbReference type="EMBL" id="UYIG01000046">
    <property type="protein sequence ID" value="VDG27695.1"/>
    <property type="molecule type" value="Genomic_DNA"/>
</dbReference>
<dbReference type="InterPro" id="IPR006318">
    <property type="entry name" value="PTS_EI-like"/>
</dbReference>
<evidence type="ECO:0000256" key="18">
    <source>
        <dbReference type="PIRSR" id="PIRSR000732-1"/>
    </source>
</evidence>
<evidence type="ECO:0000256" key="16">
    <source>
        <dbReference type="ARBA" id="ARBA00033235"/>
    </source>
</evidence>
<proteinExistence type="inferred from homology"/>
<feature type="domain" description="PEP-utilising enzyme mobile" evidence="21">
    <location>
        <begin position="156"/>
        <end position="228"/>
    </location>
</feature>